<feature type="binding site" evidence="13">
    <location>
        <position position="36"/>
    </location>
    <ligand>
        <name>a divalent metal cation</name>
        <dbReference type="ChEBI" id="CHEBI:60240"/>
    </ligand>
</feature>
<dbReference type="PROSITE" id="PS01085">
    <property type="entry name" value="RIBUL_P_3_EPIMER_1"/>
    <property type="match status" value="1"/>
</dbReference>
<evidence type="ECO:0000256" key="1">
    <source>
        <dbReference type="ARBA" id="ARBA00001782"/>
    </source>
</evidence>
<comment type="cofactor">
    <cofactor evidence="3">
        <name>Co(2+)</name>
        <dbReference type="ChEBI" id="CHEBI:48828"/>
    </cofactor>
</comment>
<evidence type="ECO:0000313" key="15">
    <source>
        <dbReference type="EMBL" id="RGD75135.1"/>
    </source>
</evidence>
<feature type="binding site" evidence="13">
    <location>
        <position position="67"/>
    </location>
    <ligand>
        <name>a divalent metal cation</name>
        <dbReference type="ChEBI" id="CHEBI:60240"/>
    </ligand>
</feature>
<dbReference type="GO" id="GO:0006098">
    <property type="term" value="P:pentose-phosphate shunt"/>
    <property type="evidence" value="ECO:0007669"/>
    <property type="project" value="UniProtKB-UniRule"/>
</dbReference>
<feature type="active site" description="Proton acceptor" evidence="12">
    <location>
        <position position="36"/>
    </location>
</feature>
<evidence type="ECO:0000313" key="16">
    <source>
        <dbReference type="Proteomes" id="UP000261212"/>
    </source>
</evidence>
<comment type="cofactor">
    <cofactor evidence="13">
        <name>a divalent metal cation</name>
        <dbReference type="ChEBI" id="CHEBI:60240"/>
    </cofactor>
    <text evidence="13">Binds 1 divalent metal cation per subunit.</text>
</comment>
<keyword evidence="13" id="KW-0464">Manganese</keyword>
<evidence type="ECO:0000256" key="13">
    <source>
        <dbReference type="PIRSR" id="PIRSR001461-2"/>
    </source>
</evidence>
<feature type="binding site" evidence="13">
    <location>
        <position position="34"/>
    </location>
    <ligand>
        <name>a divalent metal cation</name>
        <dbReference type="ChEBI" id="CHEBI:60240"/>
    </ligand>
</feature>
<evidence type="ECO:0000256" key="4">
    <source>
        <dbReference type="ARBA" id="ARBA00001947"/>
    </source>
</evidence>
<evidence type="ECO:0000256" key="2">
    <source>
        <dbReference type="ARBA" id="ARBA00001936"/>
    </source>
</evidence>
<evidence type="ECO:0000256" key="9">
    <source>
        <dbReference type="ARBA" id="ARBA00023235"/>
    </source>
</evidence>
<evidence type="ECO:0000256" key="7">
    <source>
        <dbReference type="ARBA" id="ARBA00013188"/>
    </source>
</evidence>
<dbReference type="Gene3D" id="3.20.20.70">
    <property type="entry name" value="Aldolase class I"/>
    <property type="match status" value="1"/>
</dbReference>
<feature type="binding site" evidence="13">
    <location>
        <position position="178"/>
    </location>
    <ligand>
        <name>a divalent metal cation</name>
        <dbReference type="ChEBI" id="CHEBI:60240"/>
    </ligand>
</feature>
<dbReference type="GeneID" id="98000572"/>
<evidence type="ECO:0000256" key="5">
    <source>
        <dbReference type="ARBA" id="ARBA00001954"/>
    </source>
</evidence>
<dbReference type="EC" id="5.1.3.1" evidence="7 10"/>
<comment type="similarity">
    <text evidence="6 11">Belongs to the ribulose-phosphate 3-epimerase family.</text>
</comment>
<feature type="active site" description="Proton donor" evidence="12">
    <location>
        <position position="178"/>
    </location>
</feature>
<protein>
    <recommendedName>
        <fullName evidence="7 10">Ribulose-phosphate 3-epimerase</fullName>
        <ecNumber evidence="7 10">5.1.3.1</ecNumber>
    </recommendedName>
</protein>
<dbReference type="SUPFAM" id="SSF51366">
    <property type="entry name" value="Ribulose-phoshate binding barrel"/>
    <property type="match status" value="1"/>
</dbReference>
<evidence type="ECO:0000256" key="3">
    <source>
        <dbReference type="ARBA" id="ARBA00001941"/>
    </source>
</evidence>
<organism evidence="15 16">
    <name type="scientific">Anaerofustis stercorihominis</name>
    <dbReference type="NCBI Taxonomy" id="214853"/>
    <lineage>
        <taxon>Bacteria</taxon>
        <taxon>Bacillati</taxon>
        <taxon>Bacillota</taxon>
        <taxon>Clostridia</taxon>
        <taxon>Eubacteriales</taxon>
        <taxon>Eubacteriaceae</taxon>
        <taxon>Anaerofustis</taxon>
    </lineage>
</organism>
<dbReference type="CDD" id="cd00429">
    <property type="entry name" value="RPE"/>
    <property type="match status" value="1"/>
</dbReference>
<dbReference type="InterPro" id="IPR013785">
    <property type="entry name" value="Aldolase_TIM"/>
</dbReference>
<dbReference type="Pfam" id="PF00834">
    <property type="entry name" value="Ribul_P_3_epim"/>
    <property type="match status" value="1"/>
</dbReference>
<comment type="caution">
    <text evidence="15">The sequence shown here is derived from an EMBL/GenBank/DDBJ whole genome shotgun (WGS) entry which is preliminary data.</text>
</comment>
<evidence type="ECO:0000256" key="10">
    <source>
        <dbReference type="NCBIfam" id="TIGR01163"/>
    </source>
</evidence>
<keyword evidence="13" id="KW-0862">Zinc</keyword>
<dbReference type="Proteomes" id="UP000261212">
    <property type="component" value="Unassembled WGS sequence"/>
</dbReference>
<sequence>MNDLKVSASIMCGNPMKFGWELDKLEKAGADLIHFDMMDGHYVENIAMGIYMLEQMKKRTSIPFDVHLAMFHPEKHIEKIASILDENDCIHVHPESTVHIHRVLRDIKRMGVKAGVAINPATNEDCLEYLIDDIDMVLAMTVSPGFAGQKFIKQTLGKIENIRKMADDRNPDLMIAVDGNINAETIPGCVKAGADVLVAGTSSIFKGDDADYKELIQKMKDSVK</sequence>
<proteinExistence type="inferred from homology"/>
<feature type="binding site" evidence="14">
    <location>
        <position position="67"/>
    </location>
    <ligand>
        <name>substrate</name>
    </ligand>
</feature>
<evidence type="ECO:0000256" key="8">
    <source>
        <dbReference type="ARBA" id="ARBA00022723"/>
    </source>
</evidence>
<comment type="cofactor">
    <cofactor evidence="5">
        <name>Fe(2+)</name>
        <dbReference type="ChEBI" id="CHEBI:29033"/>
    </cofactor>
</comment>
<comment type="cofactor">
    <cofactor evidence="2">
        <name>Mn(2+)</name>
        <dbReference type="ChEBI" id="CHEBI:29035"/>
    </cofactor>
</comment>
<dbReference type="RefSeq" id="WP_007050257.1">
    <property type="nucleotide sequence ID" value="NZ_CABKNJ010000001.1"/>
</dbReference>
<dbReference type="InterPro" id="IPR000056">
    <property type="entry name" value="Ribul_P_3_epim-like"/>
</dbReference>
<dbReference type="GO" id="GO:0005737">
    <property type="term" value="C:cytoplasm"/>
    <property type="evidence" value="ECO:0007669"/>
    <property type="project" value="UniProtKB-ARBA"/>
</dbReference>
<dbReference type="NCBIfam" id="NF004076">
    <property type="entry name" value="PRK05581.1-4"/>
    <property type="match status" value="1"/>
</dbReference>
<comment type="catalytic activity">
    <reaction evidence="1 11">
        <text>D-ribulose 5-phosphate = D-xylulose 5-phosphate</text>
        <dbReference type="Rhea" id="RHEA:13677"/>
        <dbReference type="ChEBI" id="CHEBI:57737"/>
        <dbReference type="ChEBI" id="CHEBI:58121"/>
        <dbReference type="EC" id="5.1.3.1"/>
    </reaction>
</comment>
<comment type="cofactor">
    <cofactor evidence="4">
        <name>Zn(2+)</name>
        <dbReference type="ChEBI" id="CHEBI:29105"/>
    </cofactor>
</comment>
<keyword evidence="13" id="KW-0170">Cobalt</keyword>
<evidence type="ECO:0000256" key="11">
    <source>
        <dbReference type="PIRNR" id="PIRNR001461"/>
    </source>
</evidence>
<dbReference type="GO" id="GO:0004750">
    <property type="term" value="F:D-ribulose-phosphate 3-epimerase activity"/>
    <property type="evidence" value="ECO:0007669"/>
    <property type="project" value="UniProtKB-UniRule"/>
</dbReference>
<keyword evidence="8 13" id="KW-0479">Metal-binding</keyword>
<evidence type="ECO:0000256" key="12">
    <source>
        <dbReference type="PIRSR" id="PIRSR001461-1"/>
    </source>
</evidence>
<name>A0A3E3E1H6_9FIRM</name>
<dbReference type="FunFam" id="3.20.20.70:FF:000004">
    <property type="entry name" value="Ribulose-phosphate 3-epimerase"/>
    <property type="match status" value="1"/>
</dbReference>
<feature type="binding site" evidence="14">
    <location>
        <position position="9"/>
    </location>
    <ligand>
        <name>substrate</name>
    </ligand>
</feature>
<dbReference type="InterPro" id="IPR026019">
    <property type="entry name" value="Ribul_P_3_epim"/>
</dbReference>
<accession>A0A3E3E1H6</accession>
<dbReference type="GO" id="GO:0005975">
    <property type="term" value="P:carbohydrate metabolic process"/>
    <property type="evidence" value="ECO:0007669"/>
    <property type="project" value="InterPro"/>
</dbReference>
<dbReference type="EMBL" id="QUSM01000002">
    <property type="protein sequence ID" value="RGD75135.1"/>
    <property type="molecule type" value="Genomic_DNA"/>
</dbReference>
<keyword evidence="9 11" id="KW-0413">Isomerase</keyword>
<dbReference type="PIRSF" id="PIRSF001461">
    <property type="entry name" value="RPE"/>
    <property type="match status" value="1"/>
</dbReference>
<reference evidence="15 16" key="1">
    <citation type="submission" date="2018-08" db="EMBL/GenBank/DDBJ databases">
        <title>A genome reference for cultivated species of the human gut microbiota.</title>
        <authorList>
            <person name="Zou Y."/>
            <person name="Xue W."/>
            <person name="Luo G."/>
        </authorList>
    </citation>
    <scope>NUCLEOTIDE SEQUENCE [LARGE SCALE GENOMIC DNA]</scope>
    <source>
        <strain evidence="15 16">AM25-6</strain>
    </source>
</reference>
<keyword evidence="11" id="KW-0119">Carbohydrate metabolism</keyword>
<dbReference type="AlphaFoldDB" id="A0A3E3E1H6"/>
<feature type="binding site" evidence="14">
    <location>
        <begin position="145"/>
        <end position="148"/>
    </location>
    <ligand>
        <name>substrate</name>
    </ligand>
</feature>
<evidence type="ECO:0000256" key="14">
    <source>
        <dbReference type="PIRSR" id="PIRSR001461-3"/>
    </source>
</evidence>
<dbReference type="GO" id="GO:0046872">
    <property type="term" value="F:metal ion binding"/>
    <property type="evidence" value="ECO:0007669"/>
    <property type="project" value="UniProtKB-KW"/>
</dbReference>
<evidence type="ECO:0000256" key="6">
    <source>
        <dbReference type="ARBA" id="ARBA00009541"/>
    </source>
</evidence>
<dbReference type="PANTHER" id="PTHR11749">
    <property type="entry name" value="RIBULOSE-5-PHOSPHATE-3-EPIMERASE"/>
    <property type="match status" value="1"/>
</dbReference>
<gene>
    <name evidence="15" type="primary">rpe</name>
    <name evidence="15" type="ORF">DW687_02085</name>
</gene>
<dbReference type="NCBIfam" id="TIGR01163">
    <property type="entry name" value="rpe"/>
    <property type="match status" value="1"/>
</dbReference>
<dbReference type="InterPro" id="IPR011060">
    <property type="entry name" value="RibuloseP-bd_barrel"/>
</dbReference>